<comment type="caution">
    <text evidence="2">The sequence shown here is derived from an EMBL/GenBank/DDBJ whole genome shotgun (WGS) entry which is preliminary data.</text>
</comment>
<protein>
    <submittedName>
        <fullName evidence="2">ROK family protein</fullName>
    </submittedName>
</protein>
<dbReference type="Gene3D" id="3.30.420.40">
    <property type="match status" value="2"/>
</dbReference>
<dbReference type="InterPro" id="IPR000600">
    <property type="entry name" value="ROK"/>
</dbReference>
<evidence type="ECO:0000313" key="2">
    <source>
        <dbReference type="EMBL" id="MEE3928487.1"/>
    </source>
</evidence>
<dbReference type="SUPFAM" id="SSF53067">
    <property type="entry name" value="Actin-like ATPase domain"/>
    <property type="match status" value="1"/>
</dbReference>
<accession>A0ABU7MLT2</accession>
<dbReference type="InterPro" id="IPR043129">
    <property type="entry name" value="ATPase_NBD"/>
</dbReference>
<dbReference type="PANTHER" id="PTHR18964">
    <property type="entry name" value="ROK (REPRESSOR, ORF, KINASE) FAMILY"/>
    <property type="match status" value="1"/>
</dbReference>
<dbReference type="PANTHER" id="PTHR18964:SF149">
    <property type="entry name" value="BIFUNCTIONAL UDP-N-ACETYLGLUCOSAMINE 2-EPIMERASE_N-ACETYLMANNOSAMINE KINASE"/>
    <property type="match status" value="1"/>
</dbReference>
<organism evidence="2 3">
    <name type="scientific">Mycoplasmopsis ciconiae</name>
    <dbReference type="NCBI Taxonomy" id="561067"/>
    <lineage>
        <taxon>Bacteria</taxon>
        <taxon>Bacillati</taxon>
        <taxon>Mycoplasmatota</taxon>
        <taxon>Mycoplasmoidales</taxon>
        <taxon>Metamycoplasmataceae</taxon>
        <taxon>Mycoplasmopsis</taxon>
    </lineage>
</organism>
<dbReference type="EMBL" id="JAZDWZ010000008">
    <property type="protein sequence ID" value="MEE3928487.1"/>
    <property type="molecule type" value="Genomic_DNA"/>
</dbReference>
<keyword evidence="3" id="KW-1185">Reference proteome</keyword>
<dbReference type="Proteomes" id="UP001344817">
    <property type="component" value="Unassembled WGS sequence"/>
</dbReference>
<gene>
    <name evidence="2" type="ORF">V2E24_02770</name>
</gene>
<reference evidence="2" key="1">
    <citation type="submission" date="2024-01" db="EMBL/GenBank/DDBJ databases">
        <title>Genome sequence of Mycoplasma ciconiae type strain DSM 25251.</title>
        <authorList>
            <person name="Spergser J."/>
        </authorList>
    </citation>
    <scope>NUCLEOTIDE SEQUENCE [LARGE SCALE GENOMIC DNA]</scope>
    <source>
        <strain evidence="2">DSM 25251</strain>
    </source>
</reference>
<proteinExistence type="inferred from homology"/>
<dbReference type="RefSeq" id="WP_330500900.1">
    <property type="nucleotide sequence ID" value="NZ_JAZDWZ010000008.1"/>
</dbReference>
<sequence>MSKYKFASVDIGGTNTRFALIEEGKILKKIKFETNQKNYSQTLDHLISLLKEYEINALALCIPGPADYKNGIIFKSPNLSGWENLNVKQYILERHFLEAIVFENDANVMALSNHYTHLGTQNDVTQFFTVSTGLGAGLVIKNKIFTGYNYIAQEIAKIPLGNVYEEGFHLPPYSAELFASGTGIELRYKLYSNKNLKAKEIFDLYKKDPLATKIIDEGILTLAKVIATSIAFNNPSIMSFGGSVTNNNLWFVKEAINLAKNFTDIKQFEVVNFNFDQHGDDSALIGLDYLIKDTIAGF</sequence>
<evidence type="ECO:0000313" key="3">
    <source>
        <dbReference type="Proteomes" id="UP001344817"/>
    </source>
</evidence>
<dbReference type="Pfam" id="PF00480">
    <property type="entry name" value="ROK"/>
    <property type="match status" value="1"/>
</dbReference>
<name>A0ABU7MLT2_9BACT</name>
<evidence type="ECO:0000256" key="1">
    <source>
        <dbReference type="ARBA" id="ARBA00006479"/>
    </source>
</evidence>
<comment type="similarity">
    <text evidence="1">Belongs to the ROK (NagC/XylR) family.</text>
</comment>